<dbReference type="EnsemblBacteria" id="ABF89900">
    <property type="protein sequence ID" value="ABF89900"/>
    <property type="gene ID" value="MXAN_4010"/>
</dbReference>
<dbReference type="Gene3D" id="3.40.630.30">
    <property type="match status" value="1"/>
</dbReference>
<dbReference type="STRING" id="246197.MXAN_4010"/>
<proteinExistence type="predicted"/>
<evidence type="ECO:0000313" key="2">
    <source>
        <dbReference type="EMBL" id="ABF89900.1"/>
    </source>
</evidence>
<dbReference type="KEGG" id="mxa:MXAN_4010"/>
<dbReference type="HOGENOM" id="CLU_013985_3_1_7"/>
<dbReference type="SUPFAM" id="SSF55729">
    <property type="entry name" value="Acyl-CoA N-acyltransferases (Nat)"/>
    <property type="match status" value="1"/>
</dbReference>
<dbReference type="PANTHER" id="PTHR43792">
    <property type="entry name" value="GNAT FAMILY, PUTATIVE (AFU_ORTHOLOGUE AFUA_3G00765)-RELATED-RELATED"/>
    <property type="match status" value="1"/>
</dbReference>
<sequence length="177" mass="19892">MPAMLQAFQNITTERLLLRAVRDSDLDDVFALHADPETNRFSVSGPMPSLDVARKQLALWLDDWSRHGVGYWVVVRREAPGDVVGFGGVRHKVLEGRTVLNLAYRFTPRSWGTGYATEMARTALALAQRHLPDVPVVAIIHRDNEASLRVAERSGMRFERVIDYEGTPSRLYVPAPP</sequence>
<dbReference type="EMBL" id="CP000113">
    <property type="protein sequence ID" value="ABF89900.1"/>
    <property type="molecule type" value="Genomic_DNA"/>
</dbReference>
<dbReference type="RefSeq" id="WP_011554020.1">
    <property type="nucleotide sequence ID" value="NC_008095.1"/>
</dbReference>
<dbReference type="GeneID" id="41361342"/>
<dbReference type="GO" id="GO:0016747">
    <property type="term" value="F:acyltransferase activity, transferring groups other than amino-acyl groups"/>
    <property type="evidence" value="ECO:0007669"/>
    <property type="project" value="InterPro"/>
</dbReference>
<protein>
    <submittedName>
        <fullName evidence="2">Acetyltransferase, GNAT family</fullName>
    </submittedName>
</protein>
<dbReference type="OrthoDB" id="9801656at2"/>
<evidence type="ECO:0000313" key="3">
    <source>
        <dbReference type="Proteomes" id="UP000002402"/>
    </source>
</evidence>
<evidence type="ECO:0000259" key="1">
    <source>
        <dbReference type="PROSITE" id="PS51186"/>
    </source>
</evidence>
<keyword evidence="3" id="KW-1185">Reference proteome</keyword>
<dbReference type="InterPro" id="IPR000182">
    <property type="entry name" value="GNAT_dom"/>
</dbReference>
<organism evidence="2 3">
    <name type="scientific">Myxococcus xanthus (strain DK1622)</name>
    <dbReference type="NCBI Taxonomy" id="246197"/>
    <lineage>
        <taxon>Bacteria</taxon>
        <taxon>Pseudomonadati</taxon>
        <taxon>Myxococcota</taxon>
        <taxon>Myxococcia</taxon>
        <taxon>Myxococcales</taxon>
        <taxon>Cystobacterineae</taxon>
        <taxon>Myxococcaceae</taxon>
        <taxon>Myxococcus</taxon>
    </lineage>
</organism>
<reference evidence="2 3" key="1">
    <citation type="journal article" date="2006" name="Proc. Natl. Acad. Sci. U.S.A.">
        <title>Evolution of sensory complexity recorded in a myxobacterial genome.</title>
        <authorList>
            <person name="Goldman B.S."/>
            <person name="Nierman W.C."/>
            <person name="Kaiser D."/>
            <person name="Slater S.C."/>
            <person name="Durkin A.S."/>
            <person name="Eisen J.A."/>
            <person name="Ronning C.M."/>
            <person name="Barbazuk W.B."/>
            <person name="Blanchard M."/>
            <person name="Field C."/>
            <person name="Halling C."/>
            <person name="Hinkle G."/>
            <person name="Iartchuk O."/>
            <person name="Kim H.S."/>
            <person name="Mackenzie C."/>
            <person name="Madupu R."/>
            <person name="Miller N."/>
            <person name="Shvartsbeyn A."/>
            <person name="Sullivan S.A."/>
            <person name="Vaudin M."/>
            <person name="Wiegand R."/>
            <person name="Kaplan H.B."/>
        </authorList>
    </citation>
    <scope>NUCLEOTIDE SEQUENCE [LARGE SCALE GENOMIC DNA]</scope>
    <source>
        <strain evidence="3">DK1622</strain>
    </source>
</reference>
<dbReference type="AlphaFoldDB" id="Q1D583"/>
<feature type="domain" description="N-acetyltransferase" evidence="1">
    <location>
        <begin position="16"/>
        <end position="176"/>
    </location>
</feature>
<dbReference type="InterPro" id="IPR051531">
    <property type="entry name" value="N-acetyltransferase"/>
</dbReference>
<name>Q1D583_MYXXD</name>
<dbReference type="Proteomes" id="UP000002402">
    <property type="component" value="Chromosome"/>
</dbReference>
<dbReference type="InterPro" id="IPR016181">
    <property type="entry name" value="Acyl_CoA_acyltransferase"/>
</dbReference>
<gene>
    <name evidence="2" type="ordered locus">MXAN_4010</name>
</gene>
<dbReference type="eggNOG" id="COG1670">
    <property type="taxonomic scope" value="Bacteria"/>
</dbReference>
<dbReference type="PANTHER" id="PTHR43792:SF1">
    <property type="entry name" value="N-ACETYLTRANSFERASE DOMAIN-CONTAINING PROTEIN"/>
    <property type="match status" value="1"/>
</dbReference>
<dbReference type="Pfam" id="PF13302">
    <property type="entry name" value="Acetyltransf_3"/>
    <property type="match status" value="1"/>
</dbReference>
<dbReference type="PROSITE" id="PS51186">
    <property type="entry name" value="GNAT"/>
    <property type="match status" value="1"/>
</dbReference>
<accession>Q1D583</accession>